<dbReference type="SUPFAM" id="SSF64397">
    <property type="entry name" value="Hsp33 domain"/>
    <property type="match status" value="1"/>
</dbReference>
<keyword evidence="2" id="KW-0862">Zinc</keyword>
<dbReference type="Gene3D" id="3.55.30.10">
    <property type="entry name" value="Hsp33 domain"/>
    <property type="match status" value="1"/>
</dbReference>
<gene>
    <name evidence="6" type="ORF">AVDCRST_MAG08-748</name>
</gene>
<name>A0A6J4HIC3_9PROT</name>
<evidence type="ECO:0000256" key="1">
    <source>
        <dbReference type="ARBA" id="ARBA00022490"/>
    </source>
</evidence>
<keyword evidence="3" id="KW-1015">Disulfide bond</keyword>
<dbReference type="InterPro" id="IPR016154">
    <property type="entry name" value="Heat_shock_Hsp33_C"/>
</dbReference>
<accession>A0A6J4HIC3</accession>
<keyword evidence="4" id="KW-0143">Chaperone</keyword>
<reference evidence="6" key="1">
    <citation type="submission" date="2020-02" db="EMBL/GenBank/DDBJ databases">
        <authorList>
            <person name="Meier V. D."/>
        </authorList>
    </citation>
    <scope>NUCLEOTIDE SEQUENCE</scope>
    <source>
        <strain evidence="6">AVDCRST_MAG08</strain>
    </source>
</reference>
<dbReference type="InterPro" id="IPR000397">
    <property type="entry name" value="Heat_shock_Hsp33"/>
</dbReference>
<dbReference type="PIRSF" id="PIRSF005261">
    <property type="entry name" value="Heat_shock_Hsp33"/>
    <property type="match status" value="1"/>
</dbReference>
<sequence>MPDPTQPSATPDFLQHDRPPVPDIVVPRGVQPFHLHAKPVRGRLVRLGPLAEALLTRHDNHPAVAQLLGQALVLTAGLAAALKFRGSFSIQAKGDGPVSMLLADCTDTGALRGYARVDAERLGAAVAETPEPDAGPLLGGGYLAFSCDQGPDMERYQGIVAIEGGGLADMADHYFRTSEQLRTHLHLACAHTPRGWRAAALILERVAIEGGTDPELDTEEADEAWRTALALAGTLTDAEMLDDELPATEVLRRLFHAEGLAVDRPRALAYGCRCSRARLAGVLSGFGDDDLDHMAQDDGAITMTCEFCNVDFRFDRAEVQSNGAGDSRV</sequence>
<evidence type="ECO:0000313" key="6">
    <source>
        <dbReference type="EMBL" id="CAA9223969.1"/>
    </source>
</evidence>
<dbReference type="GO" id="GO:0042026">
    <property type="term" value="P:protein refolding"/>
    <property type="evidence" value="ECO:0007669"/>
    <property type="project" value="TreeGrafter"/>
</dbReference>
<keyword evidence="5" id="KW-0676">Redox-active center</keyword>
<evidence type="ECO:0000256" key="5">
    <source>
        <dbReference type="ARBA" id="ARBA00023284"/>
    </source>
</evidence>
<dbReference type="InterPro" id="IPR016153">
    <property type="entry name" value="Heat_shock_Hsp33_N"/>
</dbReference>
<dbReference type="Gene3D" id="3.90.1280.10">
    <property type="entry name" value="HSP33 redox switch-like"/>
    <property type="match status" value="1"/>
</dbReference>
<dbReference type="AlphaFoldDB" id="A0A6J4HIC3"/>
<evidence type="ECO:0000256" key="4">
    <source>
        <dbReference type="ARBA" id="ARBA00023186"/>
    </source>
</evidence>
<dbReference type="GO" id="GO:0005737">
    <property type="term" value="C:cytoplasm"/>
    <property type="evidence" value="ECO:0007669"/>
    <property type="project" value="InterPro"/>
</dbReference>
<protein>
    <submittedName>
        <fullName evidence="6">33 kDa chaperonin HslO</fullName>
    </submittedName>
</protein>
<dbReference type="EMBL" id="CADCTG010000084">
    <property type="protein sequence ID" value="CAA9223969.1"/>
    <property type="molecule type" value="Genomic_DNA"/>
</dbReference>
<dbReference type="SUPFAM" id="SSF118352">
    <property type="entry name" value="HSP33 redox switch-like"/>
    <property type="match status" value="1"/>
</dbReference>
<proteinExistence type="predicted"/>
<organism evidence="6">
    <name type="scientific">uncultured Acetobacteraceae bacterium</name>
    <dbReference type="NCBI Taxonomy" id="169975"/>
    <lineage>
        <taxon>Bacteria</taxon>
        <taxon>Pseudomonadati</taxon>
        <taxon>Pseudomonadota</taxon>
        <taxon>Alphaproteobacteria</taxon>
        <taxon>Acetobacterales</taxon>
        <taxon>Acetobacteraceae</taxon>
        <taxon>environmental samples</taxon>
    </lineage>
</organism>
<dbReference type="GO" id="GO:0051082">
    <property type="term" value="F:unfolded protein binding"/>
    <property type="evidence" value="ECO:0007669"/>
    <property type="project" value="InterPro"/>
</dbReference>
<dbReference type="GO" id="GO:0044183">
    <property type="term" value="F:protein folding chaperone"/>
    <property type="evidence" value="ECO:0007669"/>
    <property type="project" value="TreeGrafter"/>
</dbReference>
<dbReference type="CDD" id="cd00498">
    <property type="entry name" value="Hsp33"/>
    <property type="match status" value="1"/>
</dbReference>
<dbReference type="Pfam" id="PF01430">
    <property type="entry name" value="HSP33"/>
    <property type="match status" value="1"/>
</dbReference>
<evidence type="ECO:0000256" key="2">
    <source>
        <dbReference type="ARBA" id="ARBA00022833"/>
    </source>
</evidence>
<dbReference type="PANTHER" id="PTHR30111:SF1">
    <property type="entry name" value="33 KDA CHAPERONIN"/>
    <property type="match status" value="1"/>
</dbReference>
<dbReference type="PANTHER" id="PTHR30111">
    <property type="entry name" value="33 KDA CHAPERONIN"/>
    <property type="match status" value="1"/>
</dbReference>
<evidence type="ECO:0000256" key="3">
    <source>
        <dbReference type="ARBA" id="ARBA00023157"/>
    </source>
</evidence>
<keyword evidence="1" id="KW-0963">Cytoplasm</keyword>